<dbReference type="Proteomes" id="UP000334990">
    <property type="component" value="Unassembled WGS sequence"/>
</dbReference>
<comment type="caution">
    <text evidence="9">The sequence shown here is derived from an EMBL/GenBank/DDBJ whole genome shotgun (WGS) entry which is preliminary data.</text>
</comment>
<dbReference type="SMART" id="SM00388">
    <property type="entry name" value="HisKA"/>
    <property type="match status" value="1"/>
</dbReference>
<dbReference type="Pfam" id="PF01590">
    <property type="entry name" value="GAF"/>
    <property type="match status" value="2"/>
</dbReference>
<comment type="catalytic activity">
    <reaction evidence="1">
        <text>ATP + protein L-histidine = ADP + protein N-phospho-L-histidine.</text>
        <dbReference type="EC" id="2.7.13.3"/>
    </reaction>
</comment>
<evidence type="ECO:0000256" key="2">
    <source>
        <dbReference type="ARBA" id="ARBA00004236"/>
    </source>
</evidence>
<protein>
    <recommendedName>
        <fullName evidence="3">histidine kinase</fullName>
        <ecNumber evidence="3">2.7.13.3</ecNumber>
    </recommendedName>
</protein>
<dbReference type="PANTHER" id="PTHR43047:SF72">
    <property type="entry name" value="OSMOSENSING HISTIDINE PROTEIN KINASE SLN1"/>
    <property type="match status" value="1"/>
</dbReference>
<evidence type="ECO:0000313" key="10">
    <source>
        <dbReference type="Proteomes" id="UP000334990"/>
    </source>
</evidence>
<dbReference type="PANTHER" id="PTHR43047">
    <property type="entry name" value="TWO-COMPONENT HISTIDINE PROTEIN KINASE"/>
    <property type="match status" value="1"/>
</dbReference>
<dbReference type="InterPro" id="IPR004358">
    <property type="entry name" value="Sig_transdc_His_kin-like_C"/>
</dbReference>
<dbReference type="EMBL" id="BLAD01000065">
    <property type="protein sequence ID" value="GES03138.1"/>
    <property type="molecule type" value="Genomic_DNA"/>
</dbReference>
<dbReference type="Gene3D" id="1.10.287.130">
    <property type="match status" value="1"/>
</dbReference>
<dbReference type="GO" id="GO:0000155">
    <property type="term" value="F:phosphorelay sensor kinase activity"/>
    <property type="evidence" value="ECO:0007669"/>
    <property type="project" value="InterPro"/>
</dbReference>
<keyword evidence="10" id="KW-1185">Reference proteome</keyword>
<dbReference type="Pfam" id="PF02518">
    <property type="entry name" value="HATPase_c"/>
    <property type="match status" value="1"/>
</dbReference>
<evidence type="ECO:0000256" key="7">
    <source>
        <dbReference type="ARBA" id="ARBA00023012"/>
    </source>
</evidence>
<dbReference type="InterPro" id="IPR003661">
    <property type="entry name" value="HisK_dim/P_dom"/>
</dbReference>
<dbReference type="InterPro" id="IPR003018">
    <property type="entry name" value="GAF"/>
</dbReference>
<dbReference type="SMART" id="SM00387">
    <property type="entry name" value="HATPase_c"/>
    <property type="match status" value="1"/>
</dbReference>
<dbReference type="InterPro" id="IPR029016">
    <property type="entry name" value="GAF-like_dom_sf"/>
</dbReference>
<dbReference type="InterPro" id="IPR036890">
    <property type="entry name" value="HATPase_C_sf"/>
</dbReference>
<organism evidence="9 10">
    <name type="scientific">Acrocarpospora corrugata</name>
    <dbReference type="NCBI Taxonomy" id="35763"/>
    <lineage>
        <taxon>Bacteria</taxon>
        <taxon>Bacillati</taxon>
        <taxon>Actinomycetota</taxon>
        <taxon>Actinomycetes</taxon>
        <taxon>Streptosporangiales</taxon>
        <taxon>Streptosporangiaceae</taxon>
        <taxon>Acrocarpospora</taxon>
    </lineage>
</organism>
<gene>
    <name evidence="9" type="ORF">Acor_52040</name>
</gene>
<evidence type="ECO:0000259" key="8">
    <source>
        <dbReference type="PROSITE" id="PS50109"/>
    </source>
</evidence>
<dbReference type="Pfam" id="PF00512">
    <property type="entry name" value="HisKA"/>
    <property type="match status" value="1"/>
</dbReference>
<dbReference type="AlphaFoldDB" id="A0A5M3W9G3"/>
<evidence type="ECO:0000256" key="6">
    <source>
        <dbReference type="ARBA" id="ARBA00022777"/>
    </source>
</evidence>
<dbReference type="PRINTS" id="PR00344">
    <property type="entry name" value="BCTRLSENSOR"/>
</dbReference>
<dbReference type="SUPFAM" id="SSF47384">
    <property type="entry name" value="Homodimeric domain of signal transducing histidine kinase"/>
    <property type="match status" value="1"/>
</dbReference>
<name>A0A5M3W9G3_9ACTN</name>
<keyword evidence="4" id="KW-0597">Phosphoprotein</keyword>
<evidence type="ECO:0000256" key="4">
    <source>
        <dbReference type="ARBA" id="ARBA00022553"/>
    </source>
</evidence>
<dbReference type="InterPro" id="IPR003594">
    <property type="entry name" value="HATPase_dom"/>
</dbReference>
<evidence type="ECO:0000256" key="5">
    <source>
        <dbReference type="ARBA" id="ARBA00022679"/>
    </source>
</evidence>
<proteinExistence type="predicted"/>
<keyword evidence="7" id="KW-0902">Two-component regulatory system</keyword>
<evidence type="ECO:0000313" key="9">
    <source>
        <dbReference type="EMBL" id="GES03138.1"/>
    </source>
</evidence>
<evidence type="ECO:0000256" key="3">
    <source>
        <dbReference type="ARBA" id="ARBA00012438"/>
    </source>
</evidence>
<dbReference type="CDD" id="cd00082">
    <property type="entry name" value="HisKA"/>
    <property type="match status" value="1"/>
</dbReference>
<keyword evidence="6" id="KW-0418">Kinase</keyword>
<dbReference type="GO" id="GO:0009927">
    <property type="term" value="F:histidine phosphotransfer kinase activity"/>
    <property type="evidence" value="ECO:0007669"/>
    <property type="project" value="TreeGrafter"/>
</dbReference>
<sequence length="771" mass="83624">MVAVDGEIIAALAAARERFFAGEDVESGVRERVLTSWRRSKDVGVAPDRIPTIYHPDIDLDSRLVHAAKPVLDRLKCQISSINVSSMLCDGEVTVLQRIVGEPALESWLDSLPVMPGMAFSEQVVGTNAIGTALVERRPVGIWGREHFAEAMRMLACVAAPIRDPISGRIQGLLNLVCLDRYADAAMLELVTDTVSCIEQRLFEQTREREQALFRTFLDARSRAQRLGANDDELFRLLSTQDRLRLLEKATELISADHVGVTIVPLSGDRIATLHSRPVDNPAGTHGIAVEAVLTGGTSWSVATSIVPGSLLDVPLIGTNAPASPPADPPPPPAEGWLLAVSEPGIGQLAVRARERLSLLCEVGARLGTTLDVTRTAEELAEISVPRFADYVAVDVPECVLRGQEPSTMDVGLRRIALSAIKEGSCLHHVGLLIQLLPSTPQARSLASGQPVLEPRLGSTLGWAAQDPERAQKVWAQGIRSLVTVPMRARGVTLGVVSFYRSRHRSVFEEDDVCLAEELVGRAAVCIDNARRYTNEHNISAELEQATESLKQSLDRQQRFTTDASHELRTPLAGLRTQLEEAQLHPGETDLLDLLDHALADVDRLQAIITDLLLLARIEASPGATMRVDLAELAEAEAARRTADRLPIQLDLTGGVSADVVPMQISRVLHNLLDNAQRHAAGSVVIGVRRDGDWAELSVTDDGPGVPEAERDRVFQRFARLDSARSRNQGGTGLGLAIARDIACTHHGTVDVEDVAPHGARFVLRLPLATR</sequence>
<evidence type="ECO:0000256" key="1">
    <source>
        <dbReference type="ARBA" id="ARBA00000085"/>
    </source>
</evidence>
<dbReference type="EC" id="2.7.13.3" evidence="3"/>
<reference evidence="9 10" key="1">
    <citation type="submission" date="2019-10" db="EMBL/GenBank/DDBJ databases">
        <title>Whole genome shotgun sequence of Acrocarpospora corrugata NBRC 13972.</title>
        <authorList>
            <person name="Ichikawa N."/>
            <person name="Kimura A."/>
            <person name="Kitahashi Y."/>
            <person name="Komaki H."/>
            <person name="Oguchi A."/>
        </authorList>
    </citation>
    <scope>NUCLEOTIDE SEQUENCE [LARGE SCALE GENOMIC DNA]</scope>
    <source>
        <strain evidence="9 10">NBRC 13972</strain>
    </source>
</reference>
<dbReference type="SMART" id="SM00065">
    <property type="entry name" value="GAF"/>
    <property type="match status" value="1"/>
</dbReference>
<dbReference type="Gene3D" id="3.30.450.40">
    <property type="match status" value="2"/>
</dbReference>
<accession>A0A5M3W9G3</accession>
<dbReference type="GO" id="GO:0005886">
    <property type="term" value="C:plasma membrane"/>
    <property type="evidence" value="ECO:0007669"/>
    <property type="project" value="UniProtKB-SubCell"/>
</dbReference>
<feature type="domain" description="Histidine kinase" evidence="8">
    <location>
        <begin position="563"/>
        <end position="770"/>
    </location>
</feature>
<dbReference type="Gene3D" id="3.30.565.10">
    <property type="entry name" value="Histidine kinase-like ATPase, C-terminal domain"/>
    <property type="match status" value="1"/>
</dbReference>
<comment type="subcellular location">
    <subcellularLocation>
        <location evidence="2">Cell membrane</location>
    </subcellularLocation>
</comment>
<dbReference type="InterPro" id="IPR005467">
    <property type="entry name" value="His_kinase_dom"/>
</dbReference>
<dbReference type="OrthoDB" id="118142at2"/>
<dbReference type="RefSeq" id="WP_155339317.1">
    <property type="nucleotide sequence ID" value="NZ_BAAABN010000053.1"/>
</dbReference>
<dbReference type="SUPFAM" id="SSF55781">
    <property type="entry name" value="GAF domain-like"/>
    <property type="match status" value="1"/>
</dbReference>
<keyword evidence="5" id="KW-0808">Transferase</keyword>
<dbReference type="InterPro" id="IPR036097">
    <property type="entry name" value="HisK_dim/P_sf"/>
</dbReference>
<dbReference type="FunFam" id="3.30.450.40:FF:000035">
    <property type="entry name" value="PAS sensor protein"/>
    <property type="match status" value="1"/>
</dbReference>
<dbReference type="SUPFAM" id="SSF55874">
    <property type="entry name" value="ATPase domain of HSP90 chaperone/DNA topoisomerase II/histidine kinase"/>
    <property type="match status" value="1"/>
</dbReference>
<dbReference type="PROSITE" id="PS50109">
    <property type="entry name" value="HIS_KIN"/>
    <property type="match status" value="1"/>
</dbReference>